<feature type="transmembrane region" description="Helical" evidence="1">
    <location>
        <begin position="389"/>
        <end position="408"/>
    </location>
</feature>
<dbReference type="GO" id="GO:0006508">
    <property type="term" value="P:proteolysis"/>
    <property type="evidence" value="ECO:0007669"/>
    <property type="project" value="InterPro"/>
</dbReference>
<accession>A0AA36MXE5</accession>
<dbReference type="InterPro" id="IPR011600">
    <property type="entry name" value="Pept_C14_caspase"/>
</dbReference>
<keyword evidence="1" id="KW-0472">Membrane</keyword>
<dbReference type="AlphaFoldDB" id="A0AA36MXE5"/>
<feature type="domain" description="Peptidase C14 caspase" evidence="2">
    <location>
        <begin position="11"/>
        <end position="212"/>
    </location>
</feature>
<dbReference type="PANTHER" id="PTHR22576">
    <property type="entry name" value="MUCOSA ASSOCIATED LYMPHOID TISSUE LYMPHOMA TRANSLOCATION PROTEIN 1/PARACASPASE"/>
    <property type="match status" value="1"/>
</dbReference>
<dbReference type="Proteomes" id="UP001178507">
    <property type="component" value="Unassembled WGS sequence"/>
</dbReference>
<keyword evidence="1" id="KW-0812">Transmembrane</keyword>
<sequence length="519" mass="59347">MLQLGAGEWRVLIICCDAYQEAPLEYCYRCAELVREEVRRFLPHTKPIQFVHNPDSEALKDACNEFVRRPTANQRLFLYFAGHGFEMESRHFMVPVSKGPSLCLQDLRLKLEKGCILFAAWDACRLHEPFYPEEPLAFETEKLLAFLKPMKTDYVCLFSCLSGELRFDNMEFAEALCRCFSEQDLKLTDVTGMVKAAMAKHRVDSHTSLTSHPQLPPTLLGRASAHSEAFRHLSFQDRVLCQVYWTPCLYLGTTILDLIVRFAAAQGCIHIRFSTRVTFLLSMTSFFWAAFSHSEIPEIQQTPACSVRIVNQLVRNWEKIEFIAFRLRTPISTLFQVFSELHFNLDAVGACVTLSLGAIWFVLSGYFLQVIKRWRDEASPLSQARASRLWMWVFSYATWVAGSNFRILWDNSEAGRWIEFYWQTYLLLLLFSLAFTLICRCDPGCSFKTPCVAAYSLVPASSILAVILVVLWQGVAFQLVWLAGVFFQYLALFGLGLVVYVWQNSPFSGSGVRVVLTTP</sequence>
<dbReference type="EMBL" id="CAUJNA010001002">
    <property type="protein sequence ID" value="CAJ1383311.1"/>
    <property type="molecule type" value="Genomic_DNA"/>
</dbReference>
<evidence type="ECO:0000256" key="1">
    <source>
        <dbReference type="SAM" id="Phobius"/>
    </source>
</evidence>
<feature type="transmembrane region" description="Helical" evidence="1">
    <location>
        <begin position="420"/>
        <end position="439"/>
    </location>
</feature>
<evidence type="ECO:0000313" key="4">
    <source>
        <dbReference type="Proteomes" id="UP001178507"/>
    </source>
</evidence>
<feature type="transmembrane region" description="Helical" evidence="1">
    <location>
        <begin position="347"/>
        <end position="368"/>
    </location>
</feature>
<evidence type="ECO:0000313" key="3">
    <source>
        <dbReference type="EMBL" id="CAJ1383311.1"/>
    </source>
</evidence>
<organism evidence="3 4">
    <name type="scientific">Effrenium voratum</name>
    <dbReference type="NCBI Taxonomy" id="2562239"/>
    <lineage>
        <taxon>Eukaryota</taxon>
        <taxon>Sar</taxon>
        <taxon>Alveolata</taxon>
        <taxon>Dinophyceae</taxon>
        <taxon>Suessiales</taxon>
        <taxon>Symbiodiniaceae</taxon>
        <taxon>Effrenium</taxon>
    </lineage>
</organism>
<comment type="caution">
    <text evidence="3">The sequence shown here is derived from an EMBL/GenBank/DDBJ whole genome shotgun (WGS) entry which is preliminary data.</text>
</comment>
<dbReference type="InterPro" id="IPR052039">
    <property type="entry name" value="Caspase-related_regulators"/>
</dbReference>
<reference evidence="3" key="1">
    <citation type="submission" date="2023-08" db="EMBL/GenBank/DDBJ databases">
        <authorList>
            <person name="Chen Y."/>
            <person name="Shah S."/>
            <person name="Dougan E. K."/>
            <person name="Thang M."/>
            <person name="Chan C."/>
        </authorList>
    </citation>
    <scope>NUCLEOTIDE SEQUENCE</scope>
</reference>
<dbReference type="Gene3D" id="3.40.50.1460">
    <property type="match status" value="1"/>
</dbReference>
<dbReference type="PANTHER" id="PTHR22576:SF37">
    <property type="entry name" value="MUCOSA-ASSOCIATED LYMPHOID TISSUE LYMPHOMA TRANSLOCATION PROTEIN 1"/>
    <property type="match status" value="1"/>
</dbReference>
<feature type="transmembrane region" description="Helical" evidence="1">
    <location>
        <begin position="479"/>
        <end position="502"/>
    </location>
</feature>
<dbReference type="SUPFAM" id="SSF52129">
    <property type="entry name" value="Caspase-like"/>
    <property type="match status" value="1"/>
</dbReference>
<keyword evidence="1" id="KW-1133">Transmembrane helix</keyword>
<name>A0AA36MXE5_9DINO</name>
<dbReference type="Pfam" id="PF00656">
    <property type="entry name" value="Peptidase_C14"/>
    <property type="match status" value="1"/>
</dbReference>
<evidence type="ECO:0000259" key="2">
    <source>
        <dbReference type="Pfam" id="PF00656"/>
    </source>
</evidence>
<protein>
    <recommendedName>
        <fullName evidence="2">Peptidase C14 caspase domain-containing protein</fullName>
    </recommendedName>
</protein>
<feature type="transmembrane region" description="Helical" evidence="1">
    <location>
        <begin position="451"/>
        <end position="473"/>
    </location>
</feature>
<gene>
    <name evidence="3" type="ORF">EVOR1521_LOCUS10462</name>
</gene>
<keyword evidence="4" id="KW-1185">Reference proteome</keyword>
<proteinExistence type="predicted"/>
<dbReference type="InterPro" id="IPR029030">
    <property type="entry name" value="Caspase-like_dom_sf"/>
</dbReference>
<dbReference type="GO" id="GO:0004197">
    <property type="term" value="F:cysteine-type endopeptidase activity"/>
    <property type="evidence" value="ECO:0007669"/>
    <property type="project" value="InterPro"/>
</dbReference>